<dbReference type="EMBL" id="VUJX02000006">
    <property type="protein sequence ID" value="KAL0935222.1"/>
    <property type="molecule type" value="Genomic_DNA"/>
</dbReference>
<evidence type="ECO:0000313" key="1">
    <source>
        <dbReference type="EMBL" id="KAL0935222.1"/>
    </source>
</evidence>
<reference evidence="1 2" key="1">
    <citation type="journal article" date="2020" name="Phytopathology">
        <title>Genome Sequence Resources of Colletotrichum truncatum, C. plurivorum, C. musicola, and C. sojae: Four Species Pathogenic to Soybean (Glycine max).</title>
        <authorList>
            <person name="Rogerio F."/>
            <person name="Boufleur T.R."/>
            <person name="Ciampi-Guillardi M."/>
            <person name="Sukno S.A."/>
            <person name="Thon M.R."/>
            <person name="Massola Junior N.S."/>
            <person name="Baroncelli R."/>
        </authorList>
    </citation>
    <scope>NUCLEOTIDE SEQUENCE [LARGE SCALE GENOMIC DNA]</scope>
    <source>
        <strain evidence="1 2">CMES1059</strain>
    </source>
</reference>
<dbReference type="Proteomes" id="UP000805649">
    <property type="component" value="Unassembled WGS sequence"/>
</dbReference>
<sequence>MLDVGNPPTHAPNTHTHTHKKNNGYPGTQAPETSTVPAAHTHPHLSLSFNHSTIAPLSTNHCIPNLQRPAKQATLFRPVFGRSNRRSCKEKSDPGT</sequence>
<name>A0ACC3YVR8_COLTU</name>
<organism evidence="1 2">
    <name type="scientific">Colletotrichum truncatum</name>
    <name type="common">Anthracnose fungus</name>
    <name type="synonym">Colletotrichum capsici</name>
    <dbReference type="NCBI Taxonomy" id="5467"/>
    <lineage>
        <taxon>Eukaryota</taxon>
        <taxon>Fungi</taxon>
        <taxon>Dikarya</taxon>
        <taxon>Ascomycota</taxon>
        <taxon>Pezizomycotina</taxon>
        <taxon>Sordariomycetes</taxon>
        <taxon>Hypocreomycetidae</taxon>
        <taxon>Glomerellales</taxon>
        <taxon>Glomerellaceae</taxon>
        <taxon>Colletotrichum</taxon>
        <taxon>Colletotrichum truncatum species complex</taxon>
    </lineage>
</organism>
<evidence type="ECO:0000313" key="2">
    <source>
        <dbReference type="Proteomes" id="UP000805649"/>
    </source>
</evidence>
<accession>A0ACC3YVR8</accession>
<proteinExistence type="predicted"/>
<keyword evidence="2" id="KW-1185">Reference proteome</keyword>
<gene>
    <name evidence="1" type="ORF">CTRU02_209813</name>
</gene>
<comment type="caution">
    <text evidence="1">The sequence shown here is derived from an EMBL/GenBank/DDBJ whole genome shotgun (WGS) entry which is preliminary data.</text>
</comment>
<protein>
    <submittedName>
        <fullName evidence="1">Uncharacterized protein</fullName>
    </submittedName>
</protein>